<dbReference type="InterPro" id="IPR046348">
    <property type="entry name" value="SIS_dom_sf"/>
</dbReference>
<name>A0ABT1E9Z7_9FIRM</name>
<proteinExistence type="predicted"/>
<dbReference type="Pfam" id="PF01418">
    <property type="entry name" value="HTH_6"/>
    <property type="match status" value="1"/>
</dbReference>
<accession>A0ABT1E9Z7</accession>
<dbReference type="Pfam" id="PF01380">
    <property type="entry name" value="SIS"/>
    <property type="match status" value="1"/>
</dbReference>
<feature type="domain" description="HTH rpiR-type" evidence="4">
    <location>
        <begin position="1"/>
        <end position="76"/>
    </location>
</feature>
<evidence type="ECO:0000313" key="6">
    <source>
        <dbReference type="EMBL" id="MCP1102644.1"/>
    </source>
</evidence>
<organism evidence="6 7">
    <name type="scientific">Aequitasia blattaphilus</name>
    <dbReference type="NCBI Taxonomy" id="2949332"/>
    <lineage>
        <taxon>Bacteria</taxon>
        <taxon>Bacillati</taxon>
        <taxon>Bacillota</taxon>
        <taxon>Clostridia</taxon>
        <taxon>Lachnospirales</taxon>
        <taxon>Lachnospiraceae</taxon>
        <taxon>Aequitasia</taxon>
    </lineage>
</organism>
<dbReference type="InterPro" id="IPR047640">
    <property type="entry name" value="RpiR-like"/>
</dbReference>
<dbReference type="SUPFAM" id="SSF53697">
    <property type="entry name" value="SIS domain"/>
    <property type="match status" value="1"/>
</dbReference>
<dbReference type="Proteomes" id="UP001523566">
    <property type="component" value="Unassembled WGS sequence"/>
</dbReference>
<keyword evidence="1" id="KW-0805">Transcription regulation</keyword>
<evidence type="ECO:0000256" key="1">
    <source>
        <dbReference type="ARBA" id="ARBA00023015"/>
    </source>
</evidence>
<sequence>MSALRELINKANLTKTQNVISEFILDHSGKACFMTSTEIALKLGVSESSVIRFSRSLGFAGYSDFQKFLRTDYQKRVSSISNSITNPAQRIIERSKHGADTAYIPNHFKNTLRNLENVFAENTAAIIEKAADDIIACNRKYIVASRGNTGLGDFSLLYLKHMLPGVEGTMSPSAGSLDCLSNISKEDCVIAFSFPRYSLTDKLAVQMAYDIGAKIIVITDKPSASLASYATHLLRAPCDGDTFFNSLVGAQFVTEILLDAISRKVEGIEKRLELIDRYMEETGNF</sequence>
<evidence type="ECO:0000259" key="4">
    <source>
        <dbReference type="PROSITE" id="PS51071"/>
    </source>
</evidence>
<dbReference type="EMBL" id="JAMZFW010000012">
    <property type="protein sequence ID" value="MCP1102644.1"/>
    <property type="molecule type" value="Genomic_DNA"/>
</dbReference>
<dbReference type="PROSITE" id="PS51464">
    <property type="entry name" value="SIS"/>
    <property type="match status" value="1"/>
</dbReference>
<dbReference type="Gene3D" id="1.10.10.10">
    <property type="entry name" value="Winged helix-like DNA-binding domain superfamily/Winged helix DNA-binding domain"/>
    <property type="match status" value="1"/>
</dbReference>
<feature type="domain" description="SIS" evidence="5">
    <location>
        <begin position="130"/>
        <end position="271"/>
    </location>
</feature>
<dbReference type="PROSITE" id="PS51071">
    <property type="entry name" value="HTH_RPIR"/>
    <property type="match status" value="1"/>
</dbReference>
<protein>
    <submittedName>
        <fullName evidence="6">MurR/RpiR family transcriptional regulator</fullName>
    </submittedName>
</protein>
<gene>
    <name evidence="6" type="ORF">NK125_09475</name>
</gene>
<dbReference type="CDD" id="cd05013">
    <property type="entry name" value="SIS_RpiR"/>
    <property type="match status" value="1"/>
</dbReference>
<evidence type="ECO:0000256" key="3">
    <source>
        <dbReference type="ARBA" id="ARBA00023163"/>
    </source>
</evidence>
<dbReference type="PANTHER" id="PTHR30514:SF18">
    <property type="entry name" value="RPIR-FAMILY TRANSCRIPTIONAL REGULATOR"/>
    <property type="match status" value="1"/>
</dbReference>
<reference evidence="6 7" key="1">
    <citation type="journal article" date="2022" name="Genome Biol. Evol.">
        <title>Host diet, physiology and behaviors set the stage for Lachnospiraceae cladogenesis.</title>
        <authorList>
            <person name="Vera-Ponce De Leon A."/>
            <person name="Schneider M."/>
            <person name="Jahnes B.C."/>
            <person name="Sadowski V."/>
            <person name="Camuy-Velez L.A."/>
            <person name="Duan J."/>
            <person name="Sabree Z.L."/>
        </authorList>
    </citation>
    <scope>NUCLEOTIDE SEQUENCE [LARGE SCALE GENOMIC DNA]</scope>
    <source>
        <strain evidence="6 7">PAL113</strain>
    </source>
</reference>
<dbReference type="Gene3D" id="3.40.50.10490">
    <property type="entry name" value="Glucose-6-phosphate isomerase like protein, domain 1"/>
    <property type="match status" value="1"/>
</dbReference>
<dbReference type="InterPro" id="IPR035472">
    <property type="entry name" value="RpiR-like_SIS"/>
</dbReference>
<dbReference type="PANTHER" id="PTHR30514">
    <property type="entry name" value="GLUCOKINASE"/>
    <property type="match status" value="1"/>
</dbReference>
<keyword evidence="3" id="KW-0804">Transcription</keyword>
<evidence type="ECO:0000256" key="2">
    <source>
        <dbReference type="ARBA" id="ARBA00023125"/>
    </source>
</evidence>
<dbReference type="InterPro" id="IPR000281">
    <property type="entry name" value="HTH_RpiR"/>
</dbReference>
<dbReference type="InterPro" id="IPR009057">
    <property type="entry name" value="Homeodomain-like_sf"/>
</dbReference>
<evidence type="ECO:0000259" key="5">
    <source>
        <dbReference type="PROSITE" id="PS51464"/>
    </source>
</evidence>
<keyword evidence="2" id="KW-0238">DNA-binding</keyword>
<dbReference type="SUPFAM" id="SSF46689">
    <property type="entry name" value="Homeodomain-like"/>
    <property type="match status" value="1"/>
</dbReference>
<keyword evidence="7" id="KW-1185">Reference proteome</keyword>
<dbReference type="RefSeq" id="WP_262066429.1">
    <property type="nucleotide sequence ID" value="NZ_JAMXOD010000012.1"/>
</dbReference>
<dbReference type="InterPro" id="IPR036388">
    <property type="entry name" value="WH-like_DNA-bd_sf"/>
</dbReference>
<evidence type="ECO:0000313" key="7">
    <source>
        <dbReference type="Proteomes" id="UP001523566"/>
    </source>
</evidence>
<dbReference type="InterPro" id="IPR001347">
    <property type="entry name" value="SIS_dom"/>
</dbReference>
<comment type="caution">
    <text evidence="6">The sequence shown here is derived from an EMBL/GenBank/DDBJ whole genome shotgun (WGS) entry which is preliminary data.</text>
</comment>